<feature type="region of interest" description="Disordered" evidence="1">
    <location>
        <begin position="110"/>
        <end position="130"/>
    </location>
</feature>
<name>A0AAD8LYF6_9APIA</name>
<proteinExistence type="predicted"/>
<dbReference type="InterPro" id="IPR012340">
    <property type="entry name" value="NA-bd_OB-fold"/>
</dbReference>
<feature type="compositionally biased region" description="Low complexity" evidence="1">
    <location>
        <begin position="193"/>
        <end position="207"/>
    </location>
</feature>
<dbReference type="SUPFAM" id="SSF50249">
    <property type="entry name" value="Nucleic acid-binding proteins"/>
    <property type="match status" value="1"/>
</dbReference>
<feature type="compositionally biased region" description="Basic and acidic residues" evidence="1">
    <location>
        <begin position="230"/>
        <end position="241"/>
    </location>
</feature>
<evidence type="ECO:0008006" key="4">
    <source>
        <dbReference type="Google" id="ProtNLM"/>
    </source>
</evidence>
<dbReference type="AlphaFoldDB" id="A0AAD8LYF6"/>
<dbReference type="Gene3D" id="2.40.50.140">
    <property type="entry name" value="Nucleic acid-binding proteins"/>
    <property type="match status" value="1"/>
</dbReference>
<dbReference type="Proteomes" id="UP001237642">
    <property type="component" value="Unassembled WGS sequence"/>
</dbReference>
<keyword evidence="3" id="KW-1185">Reference proteome</keyword>
<evidence type="ECO:0000313" key="2">
    <source>
        <dbReference type="EMBL" id="KAK1353896.1"/>
    </source>
</evidence>
<reference evidence="2" key="2">
    <citation type="submission" date="2023-05" db="EMBL/GenBank/DDBJ databases">
        <authorList>
            <person name="Schelkunov M.I."/>
        </authorList>
    </citation>
    <scope>NUCLEOTIDE SEQUENCE</scope>
    <source>
        <strain evidence="2">Hsosn_3</strain>
        <tissue evidence="2">Leaf</tissue>
    </source>
</reference>
<sequence>MDQSEKQSVKDESLLSKVFNYDLTMMKEHLHTPKDEKTVQRVIQDYYNQTKKEANLTKEDSECRYSGVKKKLGCGYTPLSPYTQKTSIVEDKFAGRESLTRTTHVTPCTPDEFLDNAKNRTPLSPLSGNTLRATSRGKLIENNAHCKPKQWSKENWYAQNSNIKQPVFHPYGSGSVPQISEQGKPKLLKRKSTTNTSTKKGKSTANNIPPPSEDSLKAKRNRMEQYPGFRDLKGPPLDIRRRTNPPRPTYIPPTPHEENYMTLTPNYRNETRNKGKKAIEYTTDMPYSLNLISDFETDDIDENDVVSDNEFDDDINLEWNELQKIDGKGKKPTYIVPRTLDFSENERQGNSADYQPDIDMLSDLSDGDSEKEDIVDDVAYEDFENLPRNVVKEYATLGAPNVQCSQCHAWMWKEERVRTNEAITLRLGGRLYQQLKHPDFSNFKFVTRKKPTQLFSISDIKTLSMDYDQEEVLCKATIKFVEETTTWKRHICTSCYGQTELHDQNYKCIHCNKLVAQPLTRFHVSTVAQDETGGIEIVLKDRQVRKLLQQTVEEVETEDKTFPTEIKNLQGNEYTIKLAITRDNIEKKDFDYVATDIIQGFNYVEEKEDEQPTLPNTQSFQGEPSGSSFNLDEISQLNYNQK</sequence>
<evidence type="ECO:0000256" key="1">
    <source>
        <dbReference type="SAM" id="MobiDB-lite"/>
    </source>
</evidence>
<feature type="compositionally biased region" description="Basic and acidic residues" evidence="1">
    <location>
        <begin position="214"/>
        <end position="223"/>
    </location>
</feature>
<feature type="compositionally biased region" description="Polar residues" evidence="1">
    <location>
        <begin position="613"/>
        <end position="642"/>
    </location>
</feature>
<accession>A0AAD8LYF6</accession>
<feature type="compositionally biased region" description="Pro residues" evidence="1">
    <location>
        <begin position="245"/>
        <end position="254"/>
    </location>
</feature>
<dbReference type="EMBL" id="JAUIZM010000012">
    <property type="protein sequence ID" value="KAK1353896.1"/>
    <property type="molecule type" value="Genomic_DNA"/>
</dbReference>
<dbReference type="PANTHER" id="PTHR47165:SF4">
    <property type="entry name" value="OS03G0429900 PROTEIN"/>
    <property type="match status" value="1"/>
</dbReference>
<evidence type="ECO:0000313" key="3">
    <source>
        <dbReference type="Proteomes" id="UP001237642"/>
    </source>
</evidence>
<dbReference type="PANTHER" id="PTHR47165">
    <property type="entry name" value="OS03G0429900 PROTEIN"/>
    <property type="match status" value="1"/>
</dbReference>
<gene>
    <name evidence="2" type="ORF">POM88_052261</name>
</gene>
<comment type="caution">
    <text evidence="2">The sequence shown here is derived from an EMBL/GenBank/DDBJ whole genome shotgun (WGS) entry which is preliminary data.</text>
</comment>
<organism evidence="2 3">
    <name type="scientific">Heracleum sosnowskyi</name>
    <dbReference type="NCBI Taxonomy" id="360622"/>
    <lineage>
        <taxon>Eukaryota</taxon>
        <taxon>Viridiplantae</taxon>
        <taxon>Streptophyta</taxon>
        <taxon>Embryophyta</taxon>
        <taxon>Tracheophyta</taxon>
        <taxon>Spermatophyta</taxon>
        <taxon>Magnoliopsida</taxon>
        <taxon>eudicotyledons</taxon>
        <taxon>Gunneridae</taxon>
        <taxon>Pentapetalae</taxon>
        <taxon>asterids</taxon>
        <taxon>campanulids</taxon>
        <taxon>Apiales</taxon>
        <taxon>Apiaceae</taxon>
        <taxon>Apioideae</taxon>
        <taxon>apioid superclade</taxon>
        <taxon>Tordylieae</taxon>
        <taxon>Tordyliinae</taxon>
        <taxon>Heracleum</taxon>
    </lineage>
</organism>
<feature type="compositionally biased region" description="Polar residues" evidence="1">
    <location>
        <begin position="119"/>
        <end position="130"/>
    </location>
</feature>
<feature type="region of interest" description="Disordered" evidence="1">
    <location>
        <begin position="606"/>
        <end position="642"/>
    </location>
</feature>
<feature type="region of interest" description="Disordered" evidence="1">
    <location>
        <begin position="166"/>
        <end position="261"/>
    </location>
</feature>
<protein>
    <recommendedName>
        <fullName evidence="4">Replication factor A C-terminal domain-containing protein</fullName>
    </recommendedName>
</protein>
<reference evidence="2" key="1">
    <citation type="submission" date="2023-02" db="EMBL/GenBank/DDBJ databases">
        <title>Genome of toxic invasive species Heracleum sosnowskyi carries increased number of genes despite the absence of recent whole-genome duplications.</title>
        <authorList>
            <person name="Schelkunov M."/>
            <person name="Shtratnikova V."/>
            <person name="Makarenko M."/>
            <person name="Klepikova A."/>
            <person name="Omelchenko D."/>
            <person name="Novikova G."/>
            <person name="Obukhova E."/>
            <person name="Bogdanov V."/>
            <person name="Penin A."/>
            <person name="Logacheva M."/>
        </authorList>
    </citation>
    <scope>NUCLEOTIDE SEQUENCE</scope>
    <source>
        <strain evidence="2">Hsosn_3</strain>
        <tissue evidence="2">Leaf</tissue>
    </source>
</reference>